<dbReference type="InterPro" id="IPR036013">
    <property type="entry name" value="Band_7/SPFH_dom_sf"/>
</dbReference>
<dbReference type="FunFam" id="3.30.479.30:FF:000004">
    <property type="entry name" value="Putative membrane protease family, stomatin"/>
    <property type="match status" value="1"/>
</dbReference>
<accession>A0AAE0BH70</accession>
<dbReference type="SUPFAM" id="SSF117892">
    <property type="entry name" value="Band 7/SPFH domain"/>
    <property type="match status" value="1"/>
</dbReference>
<dbReference type="Pfam" id="PF01145">
    <property type="entry name" value="Band_7"/>
    <property type="match status" value="1"/>
</dbReference>
<dbReference type="PANTHER" id="PTHR43327">
    <property type="entry name" value="STOMATIN-LIKE PROTEIN 2, MITOCHONDRIAL"/>
    <property type="match status" value="1"/>
</dbReference>
<dbReference type="PANTHER" id="PTHR43327:SF10">
    <property type="entry name" value="STOMATIN-LIKE PROTEIN 2, MITOCHONDRIAL"/>
    <property type="match status" value="1"/>
</dbReference>
<dbReference type="GO" id="GO:0005739">
    <property type="term" value="C:mitochondrion"/>
    <property type="evidence" value="ECO:0007669"/>
    <property type="project" value="UniProtKB-SubCell"/>
</dbReference>
<dbReference type="Proteomes" id="UP001190700">
    <property type="component" value="Unassembled WGS sequence"/>
</dbReference>
<dbReference type="Gene3D" id="3.30.479.30">
    <property type="entry name" value="Band 7 domain"/>
    <property type="match status" value="1"/>
</dbReference>
<evidence type="ECO:0000256" key="2">
    <source>
        <dbReference type="ARBA" id="ARBA00008164"/>
    </source>
</evidence>
<name>A0AAE0BH70_9CHLO</name>
<dbReference type="GO" id="GO:0007005">
    <property type="term" value="P:mitochondrion organization"/>
    <property type="evidence" value="ECO:0007669"/>
    <property type="project" value="TreeGrafter"/>
</dbReference>
<dbReference type="GO" id="GO:0005886">
    <property type="term" value="C:plasma membrane"/>
    <property type="evidence" value="ECO:0007669"/>
    <property type="project" value="UniProtKB-ARBA"/>
</dbReference>
<dbReference type="InterPro" id="IPR032435">
    <property type="entry name" value="STML2-like_C"/>
</dbReference>
<dbReference type="CDD" id="cd08829">
    <property type="entry name" value="SPFH_paraslipin"/>
    <property type="match status" value="1"/>
</dbReference>
<evidence type="ECO:0000256" key="4">
    <source>
        <dbReference type="SAM" id="MobiDB-lite"/>
    </source>
</evidence>
<evidence type="ECO:0000259" key="5">
    <source>
        <dbReference type="SMART" id="SM00244"/>
    </source>
</evidence>
<organism evidence="6 7">
    <name type="scientific">Cymbomonas tetramitiformis</name>
    <dbReference type="NCBI Taxonomy" id="36881"/>
    <lineage>
        <taxon>Eukaryota</taxon>
        <taxon>Viridiplantae</taxon>
        <taxon>Chlorophyta</taxon>
        <taxon>Pyramimonadophyceae</taxon>
        <taxon>Pyramimonadales</taxon>
        <taxon>Pyramimonadaceae</taxon>
        <taxon>Cymbomonas</taxon>
    </lineage>
</organism>
<dbReference type="InterPro" id="IPR001972">
    <property type="entry name" value="Stomatin_HflK_fam"/>
</dbReference>
<evidence type="ECO:0000313" key="7">
    <source>
        <dbReference type="Proteomes" id="UP001190700"/>
    </source>
</evidence>
<dbReference type="InterPro" id="IPR001107">
    <property type="entry name" value="Band_7"/>
</dbReference>
<protein>
    <recommendedName>
        <fullName evidence="5">Band 7 domain-containing protein</fullName>
    </recommendedName>
</protein>
<sequence length="450" mass="48473">MLRYSARSLIRRSSTALKASSTAHAPHRELFPLAQNIIPSRSFFADAEGSGDSSSTRFGKKNVTNLGVKIVPERTSMVVERFGKFHRTLDSGIHFLIPLVDNVAYVWHLKEEAVAIPNQTAITKDNVAISIDGILYVKVIDPVRASYGVENPLYAIVQLAQTTMRSELGKISLDKTFEERDTLNANIVKAINAASGDWGVECLRYEIRDITPPRSIQAAMEMQAEAERRKRASILESEGEMESQKNRAMGQKMEQVLLSEAAKVSAINNAEGTAEAIRVTAEANAGGIEVMSEAILKQGGPQAVNMKLAADYISAFKEIAKEGNTLVLPANAGDPAAMVAQAVGIYQSMSGGGMGGPGSRGNKQLSEVGPAALDKTPAEQRKDPSMKMSTMKLEPQSALSFPSSEGLPPHILELNKDHSSMPTEAIRPVHQEPKLERIAAASRVGSGTVP</sequence>
<dbReference type="SMART" id="SM00244">
    <property type="entry name" value="PHB"/>
    <property type="match status" value="1"/>
</dbReference>
<feature type="compositionally biased region" description="Basic and acidic residues" evidence="4">
    <location>
        <begin position="376"/>
        <end position="385"/>
    </location>
</feature>
<proteinExistence type="inferred from homology"/>
<dbReference type="EMBL" id="LGRX02035195">
    <property type="protein sequence ID" value="KAK3235919.1"/>
    <property type="molecule type" value="Genomic_DNA"/>
</dbReference>
<gene>
    <name evidence="6" type="ORF">CYMTET_53913</name>
</gene>
<reference evidence="6 7" key="1">
    <citation type="journal article" date="2015" name="Genome Biol. Evol.">
        <title>Comparative Genomics of a Bacterivorous Green Alga Reveals Evolutionary Causalities and Consequences of Phago-Mixotrophic Mode of Nutrition.</title>
        <authorList>
            <person name="Burns J.A."/>
            <person name="Paasch A."/>
            <person name="Narechania A."/>
            <person name="Kim E."/>
        </authorList>
    </citation>
    <scope>NUCLEOTIDE SEQUENCE [LARGE SCALE GENOMIC DNA]</scope>
    <source>
        <strain evidence="6 7">PLY_AMNH</strain>
    </source>
</reference>
<comment type="similarity">
    <text evidence="2">Belongs to the band 7/mec-2 family.</text>
</comment>
<feature type="compositionally biased region" description="Basic and acidic residues" evidence="4">
    <location>
        <begin position="427"/>
        <end position="437"/>
    </location>
</feature>
<dbReference type="Pfam" id="PF16200">
    <property type="entry name" value="Band_7_C"/>
    <property type="match status" value="1"/>
</dbReference>
<feature type="domain" description="Band 7" evidence="5">
    <location>
        <begin position="66"/>
        <end position="224"/>
    </location>
</feature>
<keyword evidence="3" id="KW-0496">Mitochondrion</keyword>
<dbReference type="GO" id="GO:0098552">
    <property type="term" value="C:side of membrane"/>
    <property type="evidence" value="ECO:0007669"/>
    <property type="project" value="UniProtKB-ARBA"/>
</dbReference>
<feature type="region of interest" description="Disordered" evidence="4">
    <location>
        <begin position="371"/>
        <end position="450"/>
    </location>
</feature>
<dbReference type="AlphaFoldDB" id="A0AAE0BH70"/>
<dbReference type="InterPro" id="IPR050710">
    <property type="entry name" value="Band7/mec-2_domain"/>
</dbReference>
<comment type="subcellular location">
    <subcellularLocation>
        <location evidence="1">Mitochondrion</location>
    </subcellularLocation>
</comment>
<dbReference type="PRINTS" id="PR00721">
    <property type="entry name" value="STOMATIN"/>
</dbReference>
<evidence type="ECO:0000256" key="1">
    <source>
        <dbReference type="ARBA" id="ARBA00004173"/>
    </source>
</evidence>
<evidence type="ECO:0000256" key="3">
    <source>
        <dbReference type="ARBA" id="ARBA00023128"/>
    </source>
</evidence>
<keyword evidence="7" id="KW-1185">Reference proteome</keyword>
<comment type="caution">
    <text evidence="6">The sequence shown here is derived from an EMBL/GenBank/DDBJ whole genome shotgun (WGS) entry which is preliminary data.</text>
</comment>
<evidence type="ECO:0000313" key="6">
    <source>
        <dbReference type="EMBL" id="KAK3235919.1"/>
    </source>
</evidence>